<name>A0A516GWF8_9PROT</name>
<evidence type="ECO:0000313" key="7">
    <source>
        <dbReference type="Proteomes" id="UP000317496"/>
    </source>
</evidence>
<evidence type="ECO:0000313" key="6">
    <source>
        <dbReference type="EMBL" id="QDO95871.1"/>
    </source>
</evidence>
<keyword evidence="3 4" id="KW-0472">Membrane</keyword>
<evidence type="ECO:0000256" key="2">
    <source>
        <dbReference type="ARBA" id="ARBA00022989"/>
    </source>
</evidence>
<organism evidence="6 7">
    <name type="scientific">Ferrovibrio terrae</name>
    <dbReference type="NCBI Taxonomy" id="2594003"/>
    <lineage>
        <taxon>Bacteria</taxon>
        <taxon>Pseudomonadati</taxon>
        <taxon>Pseudomonadota</taxon>
        <taxon>Alphaproteobacteria</taxon>
        <taxon>Rhodospirillales</taxon>
        <taxon>Rhodospirillaceae</taxon>
        <taxon>Ferrovibrio</taxon>
    </lineage>
</organism>
<dbReference type="AlphaFoldDB" id="A0A516GWF8"/>
<dbReference type="InterPro" id="IPR007667">
    <property type="entry name" value="Hypoxia_induced_domain"/>
</dbReference>
<protein>
    <submittedName>
        <fullName evidence="6">Twin transmembrane helix small protein</fullName>
    </submittedName>
</protein>
<evidence type="ECO:0000259" key="5">
    <source>
        <dbReference type="PROSITE" id="PS51503"/>
    </source>
</evidence>
<feature type="transmembrane region" description="Helical" evidence="4">
    <location>
        <begin position="6"/>
        <end position="26"/>
    </location>
</feature>
<keyword evidence="1 4" id="KW-0812">Transmembrane</keyword>
<keyword evidence="2 4" id="KW-1133">Transmembrane helix</keyword>
<feature type="transmembrane region" description="Helical" evidence="4">
    <location>
        <begin position="46"/>
        <end position="63"/>
    </location>
</feature>
<dbReference type="NCBIfam" id="NF033233">
    <property type="entry name" value="twin_helix"/>
    <property type="match status" value="1"/>
</dbReference>
<gene>
    <name evidence="6" type="ORF">FNB15_00600</name>
</gene>
<evidence type="ECO:0000256" key="4">
    <source>
        <dbReference type="SAM" id="Phobius"/>
    </source>
</evidence>
<dbReference type="OrthoDB" id="7284889at2"/>
<reference evidence="6 7" key="1">
    <citation type="submission" date="2019-07" db="EMBL/GenBank/DDBJ databases">
        <title>Genome sequencing for Ferrovibrio sp. K5.</title>
        <authorList>
            <person name="Park S.-J."/>
        </authorList>
    </citation>
    <scope>NUCLEOTIDE SEQUENCE [LARGE SCALE GENOMIC DNA]</scope>
    <source>
        <strain evidence="6 7">K5</strain>
    </source>
</reference>
<dbReference type="KEGG" id="fer:FNB15_00600"/>
<evidence type="ECO:0000256" key="3">
    <source>
        <dbReference type="ARBA" id="ARBA00023136"/>
    </source>
</evidence>
<dbReference type="EMBL" id="CP041636">
    <property type="protein sequence ID" value="QDO95871.1"/>
    <property type="molecule type" value="Genomic_DNA"/>
</dbReference>
<accession>A0A516GWF8</accession>
<keyword evidence="7" id="KW-1185">Reference proteome</keyword>
<dbReference type="RefSeq" id="WP_144066852.1">
    <property type="nucleotide sequence ID" value="NZ_CP041636.1"/>
</dbReference>
<evidence type="ECO:0000256" key="1">
    <source>
        <dbReference type="ARBA" id="ARBA00022692"/>
    </source>
</evidence>
<dbReference type="Proteomes" id="UP000317496">
    <property type="component" value="Chromosome"/>
</dbReference>
<dbReference type="PROSITE" id="PS51503">
    <property type="entry name" value="HIG1"/>
    <property type="match status" value="1"/>
</dbReference>
<sequence length="65" mass="7500">MQNFVHFLIPAFAVATFLVLCVGLYALFRGGQFNRSYSNKLMRWRILLQFIAIILIGIASFAFRN</sequence>
<proteinExistence type="predicted"/>
<dbReference type="Pfam" id="PF04588">
    <property type="entry name" value="HIG_1_N"/>
    <property type="match status" value="1"/>
</dbReference>
<feature type="domain" description="HIG1" evidence="5">
    <location>
        <begin position="1"/>
        <end position="65"/>
    </location>
</feature>